<dbReference type="EMBL" id="CP018477">
    <property type="protein sequence ID" value="ASV74495.1"/>
    <property type="molecule type" value="Genomic_DNA"/>
</dbReference>
<evidence type="ECO:0000313" key="1">
    <source>
        <dbReference type="EMBL" id="ASV74495.1"/>
    </source>
</evidence>
<dbReference type="Proteomes" id="UP000215086">
    <property type="component" value="Chromosome"/>
</dbReference>
<dbReference type="KEGG" id="ttf:THTE_1893"/>
<gene>
    <name evidence="1" type="ORF">THTE_1893</name>
</gene>
<dbReference type="AlphaFoldDB" id="A0A286REV3"/>
<evidence type="ECO:0000313" key="2">
    <source>
        <dbReference type="Proteomes" id="UP000215086"/>
    </source>
</evidence>
<proteinExistence type="predicted"/>
<accession>A0A286REV3</accession>
<organism evidence="1 2">
    <name type="scientific">Thermogutta terrifontis</name>
    <dbReference type="NCBI Taxonomy" id="1331910"/>
    <lineage>
        <taxon>Bacteria</taxon>
        <taxon>Pseudomonadati</taxon>
        <taxon>Planctomycetota</taxon>
        <taxon>Planctomycetia</taxon>
        <taxon>Pirellulales</taxon>
        <taxon>Thermoguttaceae</taxon>
        <taxon>Thermogutta</taxon>
    </lineage>
</organism>
<keyword evidence="2" id="KW-1185">Reference proteome</keyword>
<name>A0A286REV3_9BACT</name>
<sequence>MTEAERREQPSEVIAGTDEVDEKAQIRRDRLRARLNNFHALNFRNEFRE</sequence>
<reference evidence="1 2" key="1">
    <citation type="journal article" name="Front. Microbiol.">
        <title>Sugar Metabolism of the First Thermophilic Planctomycete Thermogutta terrifontis: Comparative Genomic and Transcriptomic Approaches.</title>
        <authorList>
            <person name="Elcheninov A.G."/>
            <person name="Menzel P."/>
            <person name="Gudbergsdottir S.R."/>
            <person name="Slesarev A.I."/>
            <person name="Kadnikov V.V."/>
            <person name="Krogh A."/>
            <person name="Bonch-Osmolovskaya E.A."/>
            <person name="Peng X."/>
            <person name="Kublanov I.V."/>
        </authorList>
    </citation>
    <scope>NUCLEOTIDE SEQUENCE [LARGE SCALE GENOMIC DNA]</scope>
    <source>
        <strain evidence="1 2">R1</strain>
    </source>
</reference>
<protein>
    <submittedName>
        <fullName evidence="1">Uncharacterized protein</fullName>
    </submittedName>
</protein>